<evidence type="ECO:0000313" key="1">
    <source>
        <dbReference type="EMBL" id="EDQ06735.1"/>
    </source>
</evidence>
<reference evidence="1 2" key="1">
    <citation type="submission" date="2007-11" db="EMBL/GenBank/DDBJ databases">
        <authorList>
            <person name="Wagner-Dobler I."/>
            <person name="Ferriera S."/>
            <person name="Johnson J."/>
            <person name="Kravitz S."/>
            <person name="Beeson K."/>
            <person name="Sutton G."/>
            <person name="Rogers Y.-H."/>
            <person name="Friedman R."/>
            <person name="Frazier M."/>
            <person name="Venter J.C."/>
        </authorList>
    </citation>
    <scope>NUCLEOTIDE SEQUENCE [LARGE SCALE GENOMIC DNA]</scope>
    <source>
        <strain evidence="1 2">HEL-45</strain>
    </source>
</reference>
<organism evidence="1 2">
    <name type="scientific">Sulfitobacter indolifex HEL-45</name>
    <dbReference type="NCBI Taxonomy" id="391624"/>
    <lineage>
        <taxon>Bacteria</taxon>
        <taxon>Pseudomonadati</taxon>
        <taxon>Pseudomonadota</taxon>
        <taxon>Alphaproteobacteria</taxon>
        <taxon>Rhodobacterales</taxon>
        <taxon>Roseobacteraceae</taxon>
        <taxon>Sulfitobacter</taxon>
    </lineage>
</organism>
<protein>
    <submittedName>
        <fullName evidence="1">50S ribosomal protein L36</fullName>
    </submittedName>
</protein>
<comment type="caution">
    <text evidence="1">The sequence shown here is derived from an EMBL/GenBank/DDBJ whole genome shotgun (WGS) entry which is preliminary data.</text>
</comment>
<dbReference type="Proteomes" id="UP000003257">
    <property type="component" value="Unassembled WGS sequence"/>
</dbReference>
<dbReference type="EMBL" id="ABID01000001">
    <property type="protein sequence ID" value="EDQ06735.1"/>
    <property type="molecule type" value="Genomic_DNA"/>
</dbReference>
<sequence length="91" mass="10143">MQALCRNEKRPPQEGTAFKIELLQVSALTGFEPALRFVDNVNAAFATHNTAIAMPILERAERIANLHRWSPHVVARASAWVAGNPPRRVDE</sequence>
<proteinExistence type="predicted"/>
<accession>A0ABM9XAZ9</accession>
<gene>
    <name evidence="1" type="primary">rpmJ</name>
    <name evidence="1" type="ORF">OIHEL45_07955</name>
</gene>
<dbReference type="GO" id="GO:0005840">
    <property type="term" value="C:ribosome"/>
    <property type="evidence" value="ECO:0007669"/>
    <property type="project" value="UniProtKB-KW"/>
</dbReference>
<keyword evidence="1" id="KW-0689">Ribosomal protein</keyword>
<name>A0ABM9XAZ9_9RHOB</name>
<keyword evidence="1" id="KW-0687">Ribonucleoprotein</keyword>
<keyword evidence="2" id="KW-1185">Reference proteome</keyword>
<evidence type="ECO:0000313" key="2">
    <source>
        <dbReference type="Proteomes" id="UP000003257"/>
    </source>
</evidence>